<organism evidence="10 11">
    <name type="scientific">Roseobacter sinensis</name>
    <dbReference type="NCBI Taxonomy" id="2931391"/>
    <lineage>
        <taxon>Bacteria</taxon>
        <taxon>Pseudomonadati</taxon>
        <taxon>Pseudomonadota</taxon>
        <taxon>Alphaproteobacteria</taxon>
        <taxon>Rhodobacterales</taxon>
        <taxon>Roseobacteraceae</taxon>
        <taxon>Roseobacter</taxon>
    </lineage>
</organism>
<dbReference type="Pfam" id="PF00005">
    <property type="entry name" value="ABC_tran"/>
    <property type="match status" value="1"/>
</dbReference>
<reference evidence="10 11" key="1">
    <citation type="submission" date="2022-04" db="EMBL/GenBank/DDBJ databases">
        <title>Roseobacter sp. WL0113 is a bacterium isolated from neritic sediment.</title>
        <authorList>
            <person name="Wang L."/>
            <person name="He W."/>
            <person name="Zhang D.-F."/>
        </authorList>
    </citation>
    <scope>NUCLEOTIDE SEQUENCE [LARGE SCALE GENOMIC DNA]</scope>
    <source>
        <strain evidence="10 11">WL0113</strain>
    </source>
</reference>
<feature type="domain" description="ABC transporter" evidence="8">
    <location>
        <begin position="331"/>
        <end position="567"/>
    </location>
</feature>
<dbReference type="RefSeq" id="WP_263846154.1">
    <property type="nucleotide sequence ID" value="NZ_JALIEB010000023.1"/>
</dbReference>
<dbReference type="InterPro" id="IPR027417">
    <property type="entry name" value="P-loop_NTPase"/>
</dbReference>
<sequence length="576" mass="62445">MASIENSQVSELAKARNAGTNFIVISFVFSIFVNLLMLTGPLFMLQVYDRVLGSGSEETLVALFVLVGFLYGLMAMLEYARGRIVARFGARFQALLDRRIFGATLELSGKRRPSEITGLRDIEAIQSVFSSPVFLALMDMPWSPFFVAAIFIFHPMLGWLAVAGALVLIVLALVNQIMTHKKVARAQGASNGAQAFADQAQIAHEVVQAQGMRGAVTDRWLMQRNEALREKISSNDWTGSFTAVTKSFRLFLQSAMLAVGAYYVLQGEMTAGAMIAGTILLGRALQPIEQSLGQWPMLQRARLAWHALGDLLSEIPQPGRYVNLPEPEASLSTRNLTLIPPGGQLATLKNVTFQVKPGSAIGLIGKSGSGKSTLARAIMGLWKPAAGEVRLGGVELGHYDPDRLGDYIGYLPQQVSLLPGTIAENIARMAVQPDDARVVEAAKKANAHEMIIQLPDGYNTYVDGNDNILSGGQRQRVALARAVFGSPVLLVLDEPNSALDVEGSNALNEAVRQLKEEGKSVIIMTHRPMAISECDELVVMDKGTIVDAGPRDEILRKQLKNADQIKRVIQPVGAVS</sequence>
<keyword evidence="6 7" id="KW-0472">Membrane</keyword>
<evidence type="ECO:0000256" key="2">
    <source>
        <dbReference type="ARBA" id="ARBA00022692"/>
    </source>
</evidence>
<dbReference type="Gene3D" id="3.40.50.300">
    <property type="entry name" value="P-loop containing nucleotide triphosphate hydrolases"/>
    <property type="match status" value="1"/>
</dbReference>
<dbReference type="InterPro" id="IPR017871">
    <property type="entry name" value="ABC_transporter-like_CS"/>
</dbReference>
<dbReference type="InterPro" id="IPR039421">
    <property type="entry name" value="Type_1_exporter"/>
</dbReference>
<protein>
    <submittedName>
        <fullName evidence="10">Type I secretion system permease/ATPase</fullName>
    </submittedName>
</protein>
<comment type="caution">
    <text evidence="10">The sequence shown here is derived from an EMBL/GenBank/DDBJ whole genome shotgun (WGS) entry which is preliminary data.</text>
</comment>
<evidence type="ECO:0000256" key="7">
    <source>
        <dbReference type="SAM" id="Phobius"/>
    </source>
</evidence>
<keyword evidence="3" id="KW-0547">Nucleotide-binding</keyword>
<keyword evidence="11" id="KW-1185">Reference proteome</keyword>
<dbReference type="SMART" id="SM00382">
    <property type="entry name" value="AAA"/>
    <property type="match status" value="1"/>
</dbReference>
<dbReference type="Pfam" id="PF00664">
    <property type="entry name" value="ABC_membrane"/>
    <property type="match status" value="1"/>
</dbReference>
<dbReference type="InterPro" id="IPR011527">
    <property type="entry name" value="ABC1_TM_dom"/>
</dbReference>
<evidence type="ECO:0000256" key="1">
    <source>
        <dbReference type="ARBA" id="ARBA00004651"/>
    </source>
</evidence>
<dbReference type="InterPro" id="IPR010128">
    <property type="entry name" value="ATPase_T1SS_PrtD-like"/>
</dbReference>
<proteinExistence type="predicted"/>
<name>A0ABT3BK51_9RHOB</name>
<dbReference type="SUPFAM" id="SSF90123">
    <property type="entry name" value="ABC transporter transmembrane region"/>
    <property type="match status" value="1"/>
</dbReference>
<comment type="subcellular location">
    <subcellularLocation>
        <location evidence="1">Cell membrane</location>
        <topology evidence="1">Multi-pass membrane protein</topology>
    </subcellularLocation>
</comment>
<evidence type="ECO:0000256" key="4">
    <source>
        <dbReference type="ARBA" id="ARBA00022840"/>
    </source>
</evidence>
<evidence type="ECO:0000256" key="3">
    <source>
        <dbReference type="ARBA" id="ARBA00022741"/>
    </source>
</evidence>
<feature type="transmembrane region" description="Helical" evidence="7">
    <location>
        <begin position="21"/>
        <end position="48"/>
    </location>
</feature>
<dbReference type="PANTHER" id="PTHR24221">
    <property type="entry name" value="ATP-BINDING CASSETTE SUB-FAMILY B"/>
    <property type="match status" value="1"/>
</dbReference>
<keyword evidence="2 7" id="KW-0812">Transmembrane</keyword>
<evidence type="ECO:0000313" key="10">
    <source>
        <dbReference type="EMBL" id="MCV3273949.1"/>
    </source>
</evidence>
<dbReference type="PROSITE" id="PS00211">
    <property type="entry name" value="ABC_TRANSPORTER_1"/>
    <property type="match status" value="1"/>
</dbReference>
<evidence type="ECO:0000259" key="8">
    <source>
        <dbReference type="PROSITE" id="PS50893"/>
    </source>
</evidence>
<dbReference type="EMBL" id="JALIEB010000023">
    <property type="protein sequence ID" value="MCV3273949.1"/>
    <property type="molecule type" value="Genomic_DNA"/>
</dbReference>
<evidence type="ECO:0000259" key="9">
    <source>
        <dbReference type="PROSITE" id="PS50929"/>
    </source>
</evidence>
<feature type="transmembrane region" description="Helical" evidence="7">
    <location>
        <begin position="60"/>
        <end position="80"/>
    </location>
</feature>
<feature type="transmembrane region" description="Helical" evidence="7">
    <location>
        <begin position="159"/>
        <end position="178"/>
    </location>
</feature>
<dbReference type="PROSITE" id="PS50893">
    <property type="entry name" value="ABC_TRANSPORTER_2"/>
    <property type="match status" value="1"/>
</dbReference>
<evidence type="ECO:0000256" key="6">
    <source>
        <dbReference type="ARBA" id="ARBA00023136"/>
    </source>
</evidence>
<evidence type="ECO:0000313" key="11">
    <source>
        <dbReference type="Proteomes" id="UP001208690"/>
    </source>
</evidence>
<feature type="transmembrane region" description="Helical" evidence="7">
    <location>
        <begin position="133"/>
        <end position="153"/>
    </location>
</feature>
<dbReference type="InterPro" id="IPR036640">
    <property type="entry name" value="ABC1_TM_sf"/>
</dbReference>
<dbReference type="Gene3D" id="1.20.1560.10">
    <property type="entry name" value="ABC transporter type 1, transmembrane domain"/>
    <property type="match status" value="1"/>
</dbReference>
<feature type="domain" description="ABC transmembrane type-1" evidence="9">
    <location>
        <begin position="24"/>
        <end position="300"/>
    </location>
</feature>
<dbReference type="InterPro" id="IPR003593">
    <property type="entry name" value="AAA+_ATPase"/>
</dbReference>
<evidence type="ECO:0000256" key="5">
    <source>
        <dbReference type="ARBA" id="ARBA00022989"/>
    </source>
</evidence>
<dbReference type="InterPro" id="IPR003439">
    <property type="entry name" value="ABC_transporter-like_ATP-bd"/>
</dbReference>
<keyword evidence="4" id="KW-0067">ATP-binding</keyword>
<dbReference type="PANTHER" id="PTHR24221:SF248">
    <property type="entry name" value="ABC TRANSPORTER TRANSMEMBRANE REGION"/>
    <property type="match status" value="1"/>
</dbReference>
<dbReference type="PROSITE" id="PS50929">
    <property type="entry name" value="ABC_TM1F"/>
    <property type="match status" value="1"/>
</dbReference>
<dbReference type="Proteomes" id="UP001208690">
    <property type="component" value="Unassembled WGS sequence"/>
</dbReference>
<dbReference type="SUPFAM" id="SSF52540">
    <property type="entry name" value="P-loop containing nucleoside triphosphate hydrolases"/>
    <property type="match status" value="1"/>
</dbReference>
<keyword evidence="5 7" id="KW-1133">Transmembrane helix</keyword>
<dbReference type="NCBIfam" id="TIGR01842">
    <property type="entry name" value="type_I_sec_PrtD"/>
    <property type="match status" value="1"/>
</dbReference>
<gene>
    <name evidence="10" type="ORF">MUB52_21145</name>
</gene>
<accession>A0ABT3BK51</accession>